<keyword evidence="15" id="KW-0325">Glycoprotein</keyword>
<evidence type="ECO:0000256" key="2">
    <source>
        <dbReference type="ARBA" id="ARBA00004437"/>
    </source>
</evidence>
<comment type="subcellular location">
    <subcellularLocation>
        <location evidence="18">Basolateral cell membrane</location>
        <topology evidence="18">Single-pass type I membrane protein</topology>
    </subcellularLocation>
    <subcellularLocation>
        <location evidence="3">Cell projection</location>
        <location evidence="3">Cilium</location>
        <location evidence="3">Photoreceptor outer segment</location>
    </subcellularLocation>
    <subcellularLocation>
        <location evidence="1">Endoplasmic reticulum membrane</location>
        <topology evidence="1">Single-pass type I membrane protein</topology>
    </subcellularLocation>
    <subcellularLocation>
        <location evidence="2">Photoreceptor inner segment</location>
    </subcellularLocation>
</comment>
<keyword evidence="16" id="KW-0966">Cell projection</keyword>
<comment type="subunit">
    <text evidence="21">Interacts with SLC16A6; this interaction mediates targeting to the plasma membrane.</text>
</comment>
<protein>
    <recommendedName>
        <fullName evidence="19">Basigin</fullName>
    </recommendedName>
</protein>
<dbReference type="GO" id="GO:0001917">
    <property type="term" value="C:photoreceptor inner segment"/>
    <property type="evidence" value="ECO:0007669"/>
    <property type="project" value="UniProtKB-SubCell"/>
</dbReference>
<reference evidence="26" key="2">
    <citation type="submission" date="2025-09" db="UniProtKB">
        <authorList>
            <consortium name="Ensembl"/>
        </authorList>
    </citation>
    <scope>IDENTIFICATION</scope>
</reference>
<dbReference type="Pfam" id="PF13927">
    <property type="entry name" value="Ig_3"/>
    <property type="match status" value="1"/>
</dbReference>
<dbReference type="Ensembl" id="ENSNGAT00000004210.1">
    <property type="protein sequence ID" value="ENSNGAP00000003096.1"/>
    <property type="gene ID" value="ENSNGAG00000003323.1"/>
</dbReference>
<keyword evidence="27" id="KW-1185">Reference proteome</keyword>
<dbReference type="PANTHER" id="PTHR10075:SF107">
    <property type="entry name" value="BASIGIN"/>
    <property type="match status" value="1"/>
</dbReference>
<dbReference type="FunFam" id="2.60.40.10:FF:001329">
    <property type="entry name" value="Basigin"/>
    <property type="match status" value="1"/>
</dbReference>
<keyword evidence="6 23" id="KW-0812">Transmembrane</keyword>
<dbReference type="GO" id="GO:0005537">
    <property type="term" value="F:D-mannose binding"/>
    <property type="evidence" value="ECO:0007669"/>
    <property type="project" value="UniProtKB-KW"/>
</dbReference>
<keyword evidence="5" id="KW-0597">Phosphoprotein</keyword>
<evidence type="ECO:0000313" key="27">
    <source>
        <dbReference type="Proteomes" id="UP000694381"/>
    </source>
</evidence>
<dbReference type="OMA" id="TITGHKW"/>
<evidence type="ECO:0000256" key="1">
    <source>
        <dbReference type="ARBA" id="ARBA00004115"/>
    </source>
</evidence>
<evidence type="ECO:0000256" key="6">
    <source>
        <dbReference type="ARBA" id="ARBA00022692"/>
    </source>
</evidence>
<dbReference type="GO" id="GO:0072659">
    <property type="term" value="P:protein localization to plasma membrane"/>
    <property type="evidence" value="ECO:0007669"/>
    <property type="project" value="Ensembl"/>
</dbReference>
<accession>A0A8C6QF46</accession>
<dbReference type="GO" id="GO:0045494">
    <property type="term" value="P:photoreceptor cell maintenance"/>
    <property type="evidence" value="ECO:0007669"/>
    <property type="project" value="Ensembl"/>
</dbReference>
<name>A0A8C6QF46_NANGA</name>
<feature type="region of interest" description="Disordered" evidence="22">
    <location>
        <begin position="354"/>
        <end position="388"/>
    </location>
</feature>
<evidence type="ECO:0000313" key="26">
    <source>
        <dbReference type="Ensembl" id="ENSNGAP00000003096.1"/>
    </source>
</evidence>
<evidence type="ECO:0000256" key="10">
    <source>
        <dbReference type="ARBA" id="ARBA00022989"/>
    </source>
</evidence>
<sequence length="388" mass="42437">MAAALLLALGFALLGGHGACAAAGFIKSPLSQDQWAGGSVVLHCEAVGSPIPEIQWWFEGHGPDDTSSQLWDGAWLDQVHIHTTYCQHVASSLTVDGLATEDTGTYECRASNDPDLNHLTRLPRVKWVYAQASMVVLESGIITTSVREDGDKTYLTCSLNGSHGSHFDVTGHRWLKGDKLLKEDELPGQETEYMVDTVDRSGAYSCVFLPEPMGRADISVNGPPKIKPVKKSEHANEGETAILVCKSESHPPITHWVWFKLSDSENQPIANGSQSKFMVSSTEEKSELSINNLDMNTDPGTYVCNATNSEGSAQAEITLRVRSRLAALWPFLGIVAEVLVLITIIFIYEKRRKPDQAMDEDDPGSAPLKSSGHHLNDKDKNVRQRNAT</sequence>
<feature type="signal peptide" evidence="24">
    <location>
        <begin position="1"/>
        <end position="22"/>
    </location>
</feature>
<evidence type="ECO:0000256" key="24">
    <source>
        <dbReference type="SAM" id="SignalP"/>
    </source>
</evidence>
<dbReference type="GO" id="GO:0002080">
    <property type="term" value="C:acrosomal membrane"/>
    <property type="evidence" value="ECO:0007669"/>
    <property type="project" value="Ensembl"/>
</dbReference>
<dbReference type="InterPro" id="IPR003599">
    <property type="entry name" value="Ig_sub"/>
</dbReference>
<evidence type="ECO:0000256" key="19">
    <source>
        <dbReference type="ARBA" id="ARBA00023876"/>
    </source>
</evidence>
<feature type="chain" id="PRO_5034045166" description="Basigin" evidence="24">
    <location>
        <begin position="23"/>
        <end position="388"/>
    </location>
</feature>
<gene>
    <name evidence="26" type="primary">Bsg</name>
</gene>
<dbReference type="GO" id="GO:1990138">
    <property type="term" value="P:neuron projection extension"/>
    <property type="evidence" value="ECO:0007669"/>
    <property type="project" value="Ensembl"/>
</dbReference>
<evidence type="ECO:0000256" key="21">
    <source>
        <dbReference type="ARBA" id="ARBA00066216"/>
    </source>
</evidence>
<dbReference type="InterPro" id="IPR007110">
    <property type="entry name" value="Ig-like_dom"/>
</dbReference>
<dbReference type="GO" id="GO:0016323">
    <property type="term" value="C:basolateral plasma membrane"/>
    <property type="evidence" value="ECO:0007669"/>
    <property type="project" value="UniProtKB-SubCell"/>
</dbReference>
<evidence type="ECO:0000256" key="3">
    <source>
        <dbReference type="ARBA" id="ARBA00004504"/>
    </source>
</evidence>
<dbReference type="InterPro" id="IPR036179">
    <property type="entry name" value="Ig-like_dom_sf"/>
</dbReference>
<feature type="domain" description="Ig-like" evidence="25">
    <location>
        <begin position="224"/>
        <end position="320"/>
    </location>
</feature>
<dbReference type="GO" id="GO:0007411">
    <property type="term" value="P:axon guidance"/>
    <property type="evidence" value="ECO:0007669"/>
    <property type="project" value="TreeGrafter"/>
</dbReference>
<evidence type="ECO:0000256" key="20">
    <source>
        <dbReference type="ARBA" id="ARBA00058336"/>
    </source>
</evidence>
<evidence type="ECO:0000256" key="14">
    <source>
        <dbReference type="ARBA" id="ARBA00023170"/>
    </source>
</evidence>
<feature type="transmembrane region" description="Helical" evidence="23">
    <location>
        <begin position="327"/>
        <end position="348"/>
    </location>
</feature>
<dbReference type="InterPro" id="IPR003598">
    <property type="entry name" value="Ig_sub2"/>
</dbReference>
<feature type="domain" description="Ig-like" evidence="25">
    <location>
        <begin position="37"/>
        <end position="120"/>
    </location>
</feature>
<keyword evidence="9" id="KW-0256">Endoplasmic reticulum</keyword>
<evidence type="ECO:0000256" key="18">
    <source>
        <dbReference type="ARBA" id="ARBA00023768"/>
    </source>
</evidence>
<evidence type="ECO:0000256" key="15">
    <source>
        <dbReference type="ARBA" id="ARBA00023180"/>
    </source>
</evidence>
<reference evidence="26" key="1">
    <citation type="submission" date="2025-08" db="UniProtKB">
        <authorList>
            <consortium name="Ensembl"/>
        </authorList>
    </citation>
    <scope>IDENTIFICATION</scope>
</reference>
<keyword evidence="8" id="KW-0430">Lectin</keyword>
<dbReference type="GO" id="GO:0098632">
    <property type="term" value="F:cell-cell adhesion mediator activity"/>
    <property type="evidence" value="ECO:0007669"/>
    <property type="project" value="TreeGrafter"/>
</dbReference>
<dbReference type="PANTHER" id="PTHR10075">
    <property type="entry name" value="BASIGIN RELATED"/>
    <property type="match status" value="1"/>
</dbReference>
<dbReference type="GO" id="GO:0030424">
    <property type="term" value="C:axon"/>
    <property type="evidence" value="ECO:0007669"/>
    <property type="project" value="TreeGrafter"/>
</dbReference>
<dbReference type="SMART" id="SM00409">
    <property type="entry name" value="IG"/>
    <property type="match status" value="2"/>
</dbReference>
<keyword evidence="7 24" id="KW-0732">Signal</keyword>
<evidence type="ECO:0000256" key="7">
    <source>
        <dbReference type="ARBA" id="ARBA00022729"/>
    </source>
</evidence>
<dbReference type="GO" id="GO:0001750">
    <property type="term" value="C:photoreceptor outer segment"/>
    <property type="evidence" value="ECO:0007669"/>
    <property type="project" value="UniProtKB-SubCell"/>
</dbReference>
<keyword evidence="13" id="KW-1015">Disulfide bond</keyword>
<evidence type="ECO:0000256" key="8">
    <source>
        <dbReference type="ARBA" id="ARBA00022734"/>
    </source>
</evidence>
<dbReference type="FunFam" id="2.60.40.10:FF:000387">
    <property type="entry name" value="Neuroplastin b"/>
    <property type="match status" value="1"/>
</dbReference>
<dbReference type="InterPro" id="IPR013783">
    <property type="entry name" value="Ig-like_fold"/>
</dbReference>
<evidence type="ECO:0000256" key="9">
    <source>
        <dbReference type="ARBA" id="ARBA00022824"/>
    </source>
</evidence>
<keyword evidence="14" id="KW-0675">Receptor</keyword>
<evidence type="ECO:0000256" key="22">
    <source>
        <dbReference type="SAM" id="MobiDB-lite"/>
    </source>
</evidence>
<dbReference type="SUPFAM" id="SSF48726">
    <property type="entry name" value="Immunoglobulin"/>
    <property type="match status" value="2"/>
</dbReference>
<dbReference type="GO" id="GO:0038023">
    <property type="term" value="F:signaling receptor activity"/>
    <property type="evidence" value="ECO:0007669"/>
    <property type="project" value="Ensembl"/>
</dbReference>
<dbReference type="Proteomes" id="UP000694381">
    <property type="component" value="Unassembled WGS sequence"/>
</dbReference>
<evidence type="ECO:0000256" key="5">
    <source>
        <dbReference type="ARBA" id="ARBA00022553"/>
    </source>
</evidence>
<dbReference type="PROSITE" id="PS50835">
    <property type="entry name" value="IG_LIKE"/>
    <property type="match status" value="3"/>
</dbReference>
<dbReference type="GO" id="GO:0007156">
    <property type="term" value="P:homophilic cell adhesion via plasma membrane adhesion molecules"/>
    <property type="evidence" value="ECO:0007669"/>
    <property type="project" value="TreeGrafter"/>
</dbReference>
<keyword evidence="4" id="KW-1003">Cell membrane</keyword>
<dbReference type="Gene3D" id="2.60.40.10">
    <property type="entry name" value="Immunoglobulins"/>
    <property type="match status" value="3"/>
</dbReference>
<keyword evidence="17" id="KW-0393">Immunoglobulin domain</keyword>
<dbReference type="SMART" id="SM00408">
    <property type="entry name" value="IGc2"/>
    <property type="match status" value="2"/>
</dbReference>
<keyword evidence="12 23" id="KW-0472">Membrane</keyword>
<dbReference type="GO" id="GO:0030593">
    <property type="term" value="P:neutrophil chemotaxis"/>
    <property type="evidence" value="ECO:0007669"/>
    <property type="project" value="Ensembl"/>
</dbReference>
<dbReference type="Pfam" id="PF07679">
    <property type="entry name" value="I-set"/>
    <property type="match status" value="1"/>
</dbReference>
<evidence type="ECO:0000256" key="23">
    <source>
        <dbReference type="SAM" id="Phobius"/>
    </source>
</evidence>
<comment type="function">
    <text evidence="20">Essential for normal retinal maturation and development. Acts as a retinal cell surface receptor for NXNL1 and plays an important role in NXNL1-mediated survival of retinal cone photoreceptors. In association with glucose transporter SLC16A1/GLUT1 and NXNL1, promotes retinal cone survival by enhancing aerobic glycolysis and accelerating the entry of glucose into photoreceptors.</text>
</comment>
<proteinExistence type="predicted"/>
<dbReference type="GeneTree" id="ENSGT00940000159142"/>
<keyword evidence="10 23" id="KW-1133">Transmembrane helix</keyword>
<feature type="domain" description="Ig-like" evidence="25">
    <location>
        <begin position="123"/>
        <end position="206"/>
    </location>
</feature>
<dbReference type="GO" id="GO:0005789">
    <property type="term" value="C:endoplasmic reticulum membrane"/>
    <property type="evidence" value="ECO:0007669"/>
    <property type="project" value="UniProtKB-SubCell"/>
</dbReference>
<evidence type="ECO:0000256" key="16">
    <source>
        <dbReference type="ARBA" id="ARBA00023273"/>
    </source>
</evidence>
<dbReference type="GO" id="GO:0070593">
    <property type="term" value="P:dendrite self-avoidance"/>
    <property type="evidence" value="ECO:0007669"/>
    <property type="project" value="TreeGrafter"/>
</dbReference>
<dbReference type="InterPro" id="IPR013098">
    <property type="entry name" value="Ig_I-set"/>
</dbReference>
<evidence type="ECO:0000256" key="4">
    <source>
        <dbReference type="ARBA" id="ARBA00022475"/>
    </source>
</evidence>
<evidence type="ECO:0000256" key="11">
    <source>
        <dbReference type="ARBA" id="ARBA00023035"/>
    </source>
</evidence>
<dbReference type="AlphaFoldDB" id="A0A8C6QF46"/>
<evidence type="ECO:0000256" key="12">
    <source>
        <dbReference type="ARBA" id="ARBA00023136"/>
    </source>
</evidence>
<organism evidence="26 27">
    <name type="scientific">Nannospalax galili</name>
    <name type="common">Northern Israeli blind subterranean mole rat</name>
    <name type="synonym">Spalax galili</name>
    <dbReference type="NCBI Taxonomy" id="1026970"/>
    <lineage>
        <taxon>Eukaryota</taxon>
        <taxon>Metazoa</taxon>
        <taxon>Chordata</taxon>
        <taxon>Craniata</taxon>
        <taxon>Vertebrata</taxon>
        <taxon>Euteleostomi</taxon>
        <taxon>Mammalia</taxon>
        <taxon>Eutheria</taxon>
        <taxon>Euarchontoglires</taxon>
        <taxon>Glires</taxon>
        <taxon>Rodentia</taxon>
        <taxon>Myomorpha</taxon>
        <taxon>Muroidea</taxon>
        <taxon>Spalacidae</taxon>
        <taxon>Spalacinae</taxon>
        <taxon>Nannospalax</taxon>
    </lineage>
</organism>
<evidence type="ECO:0000256" key="17">
    <source>
        <dbReference type="ARBA" id="ARBA00023319"/>
    </source>
</evidence>
<keyword evidence="11" id="KW-0465">Mannose-binding</keyword>
<evidence type="ECO:0000256" key="13">
    <source>
        <dbReference type="ARBA" id="ARBA00023157"/>
    </source>
</evidence>
<dbReference type="FunFam" id="2.60.40.10:FF:000291">
    <property type="entry name" value="Neuroplastin b"/>
    <property type="match status" value="1"/>
</dbReference>
<evidence type="ECO:0000259" key="25">
    <source>
        <dbReference type="PROSITE" id="PS50835"/>
    </source>
</evidence>